<dbReference type="InterPro" id="IPR001313">
    <property type="entry name" value="Pumilio_RNA-bd_rpt"/>
</dbReference>
<dbReference type="SMART" id="SM00025">
    <property type="entry name" value="Pumilio"/>
    <property type="match status" value="3"/>
</dbReference>
<accession>A0AA38KHZ5</accession>
<keyword evidence="1" id="KW-0677">Repeat</keyword>
<feature type="non-terminal residue" evidence="6">
    <location>
        <position position="1"/>
    </location>
</feature>
<feature type="compositionally biased region" description="Basic residues" evidence="4">
    <location>
        <begin position="56"/>
        <end position="69"/>
    </location>
</feature>
<dbReference type="PANTHER" id="PTHR13389">
    <property type="entry name" value="PUMILIO HOMOLOG 3"/>
    <property type="match status" value="1"/>
</dbReference>
<reference evidence="6 7" key="1">
    <citation type="journal article" date="2021" name="Nat. Plants">
        <title>The Taxus genome provides insights into paclitaxel biosynthesis.</title>
        <authorList>
            <person name="Xiong X."/>
            <person name="Gou J."/>
            <person name="Liao Q."/>
            <person name="Li Y."/>
            <person name="Zhou Q."/>
            <person name="Bi G."/>
            <person name="Li C."/>
            <person name="Du R."/>
            <person name="Wang X."/>
            <person name="Sun T."/>
            <person name="Guo L."/>
            <person name="Liang H."/>
            <person name="Lu P."/>
            <person name="Wu Y."/>
            <person name="Zhang Z."/>
            <person name="Ro D.K."/>
            <person name="Shang Y."/>
            <person name="Huang S."/>
            <person name="Yan J."/>
        </authorList>
    </citation>
    <scope>NUCLEOTIDE SEQUENCE [LARGE SCALE GENOMIC DNA]</scope>
    <source>
        <strain evidence="6">Ta-2019</strain>
    </source>
</reference>
<dbReference type="SUPFAM" id="SSF48371">
    <property type="entry name" value="ARM repeat"/>
    <property type="match status" value="1"/>
</dbReference>
<dbReference type="PROSITE" id="PS50303">
    <property type="entry name" value="PUM_HD"/>
    <property type="match status" value="1"/>
</dbReference>
<keyword evidence="2" id="KW-0810">Translation regulation</keyword>
<name>A0AA38KHZ5_TAXCH</name>
<evidence type="ECO:0000313" key="7">
    <source>
        <dbReference type="Proteomes" id="UP000824469"/>
    </source>
</evidence>
<dbReference type="InterPro" id="IPR033133">
    <property type="entry name" value="PUM-HD"/>
</dbReference>
<feature type="repeat" description="Pumilio" evidence="3">
    <location>
        <begin position="190"/>
        <end position="225"/>
    </location>
</feature>
<dbReference type="GO" id="GO:0003729">
    <property type="term" value="F:mRNA binding"/>
    <property type="evidence" value="ECO:0007669"/>
    <property type="project" value="TreeGrafter"/>
</dbReference>
<keyword evidence="7" id="KW-1185">Reference proteome</keyword>
<dbReference type="AlphaFoldDB" id="A0AA38KHZ5"/>
<comment type="caution">
    <text evidence="6">The sequence shown here is derived from an EMBL/GenBank/DDBJ whole genome shotgun (WGS) entry which is preliminary data.</text>
</comment>
<feature type="domain" description="PUM-HD" evidence="5">
    <location>
        <begin position="122"/>
        <end position="280"/>
    </location>
</feature>
<evidence type="ECO:0000313" key="6">
    <source>
        <dbReference type="EMBL" id="KAH9305509.1"/>
    </source>
</evidence>
<feature type="repeat" description="Pumilio" evidence="3">
    <location>
        <begin position="226"/>
        <end position="261"/>
    </location>
</feature>
<dbReference type="InterPro" id="IPR016024">
    <property type="entry name" value="ARM-type_fold"/>
</dbReference>
<dbReference type="InterPro" id="IPR011989">
    <property type="entry name" value="ARM-like"/>
</dbReference>
<evidence type="ECO:0000256" key="1">
    <source>
        <dbReference type="ARBA" id="ARBA00022737"/>
    </source>
</evidence>
<evidence type="ECO:0000256" key="4">
    <source>
        <dbReference type="SAM" id="MobiDB-lite"/>
    </source>
</evidence>
<organism evidence="6 7">
    <name type="scientific">Taxus chinensis</name>
    <name type="common">Chinese yew</name>
    <name type="synonym">Taxus wallichiana var. chinensis</name>
    <dbReference type="NCBI Taxonomy" id="29808"/>
    <lineage>
        <taxon>Eukaryota</taxon>
        <taxon>Viridiplantae</taxon>
        <taxon>Streptophyta</taxon>
        <taxon>Embryophyta</taxon>
        <taxon>Tracheophyta</taxon>
        <taxon>Spermatophyta</taxon>
        <taxon>Pinopsida</taxon>
        <taxon>Pinidae</taxon>
        <taxon>Conifers II</taxon>
        <taxon>Cupressales</taxon>
        <taxon>Taxaceae</taxon>
        <taxon>Taxus</taxon>
    </lineage>
</organism>
<proteinExistence type="predicted"/>
<protein>
    <recommendedName>
        <fullName evidence="5">PUM-HD domain-containing protein</fullName>
    </recommendedName>
</protein>
<feature type="region of interest" description="Disordered" evidence="4">
    <location>
        <begin position="1"/>
        <end position="114"/>
    </location>
</feature>
<evidence type="ECO:0000256" key="3">
    <source>
        <dbReference type="PROSITE-ProRule" id="PRU00317"/>
    </source>
</evidence>
<dbReference type="EMBL" id="JAHRHJ020000008">
    <property type="protein sequence ID" value="KAH9305509.1"/>
    <property type="molecule type" value="Genomic_DNA"/>
</dbReference>
<dbReference type="PANTHER" id="PTHR13389:SF0">
    <property type="entry name" value="PUMILIO HOMOLOG 3"/>
    <property type="match status" value="1"/>
</dbReference>
<dbReference type="PROSITE" id="PS50302">
    <property type="entry name" value="PUM"/>
    <property type="match status" value="2"/>
</dbReference>
<dbReference type="InterPro" id="IPR040059">
    <property type="entry name" value="PUM3"/>
</dbReference>
<feature type="compositionally biased region" description="Basic and acidic residues" evidence="4">
    <location>
        <begin position="14"/>
        <end position="35"/>
    </location>
</feature>
<feature type="compositionally biased region" description="Basic and acidic residues" evidence="4">
    <location>
        <begin position="46"/>
        <end position="55"/>
    </location>
</feature>
<evidence type="ECO:0000259" key="5">
    <source>
        <dbReference type="PROSITE" id="PS50303"/>
    </source>
</evidence>
<dbReference type="GO" id="GO:0005730">
    <property type="term" value="C:nucleolus"/>
    <property type="evidence" value="ECO:0007669"/>
    <property type="project" value="TreeGrafter"/>
</dbReference>
<dbReference type="GO" id="GO:0006417">
    <property type="term" value="P:regulation of translation"/>
    <property type="evidence" value="ECO:0007669"/>
    <property type="project" value="UniProtKB-KW"/>
</dbReference>
<gene>
    <name evidence="6" type="ORF">KI387_009913</name>
</gene>
<dbReference type="Pfam" id="PF22493">
    <property type="entry name" value="PUF_NOP9"/>
    <property type="match status" value="1"/>
</dbReference>
<sequence>MAADPPQKSKKRKSISDNKNDKSDAGNKFRNDRKANKSPAKKTRHSKSEENDNKKSSKKGGTKPFKPKLLKSEIKSLVHVKGGKSSNDKAAKEPQANATKLDRKKWKELTESRKRKRKPYYDLQKELVASWEKMRQRNIKLEDRSKLISEILNKMKGKIPDIAGSHISSRVLQTCIKYCQPAERDSVYEELRPHFLKLACNTYAVHLVTKMLDHANKEQLQGMISSLHGHVASYLRHPVGSAVVEHAFKLGNATQKQDLLSEIYSAEFRLFKGIIPKGKG</sequence>
<dbReference type="Proteomes" id="UP000824469">
    <property type="component" value="Unassembled WGS sequence"/>
</dbReference>
<dbReference type="Gene3D" id="1.25.10.10">
    <property type="entry name" value="Leucine-rich Repeat Variant"/>
    <property type="match status" value="1"/>
</dbReference>
<evidence type="ECO:0000256" key="2">
    <source>
        <dbReference type="ARBA" id="ARBA00022845"/>
    </source>
</evidence>